<evidence type="ECO:0000313" key="1">
    <source>
        <dbReference type="EMBL" id="QOW20495.1"/>
    </source>
</evidence>
<dbReference type="KEGG" id="lcic:INQ41_05635"/>
<proteinExistence type="predicted"/>
<sequence length="154" mass="16395">MAQNIVSLDFTDEQIAGAVAGVQQAAASLPGLIGMETGDRRGLTLLGPRSQDFARQTLRVLEQNPDIVPASLNLAEAQADLAALDKLVPVLEQLRRLTTRVEDTVAALGSDVMSVALEGYAHVKLSGGAHGLDELRKELSGRFAKKRRKVAEPA</sequence>
<dbReference type="Proteomes" id="UP000594059">
    <property type="component" value="Chromosome"/>
</dbReference>
<organism evidence="1 2">
    <name type="scientific">Novilysobacter ciconiae</name>
    <dbReference type="NCBI Taxonomy" id="2781022"/>
    <lineage>
        <taxon>Bacteria</taxon>
        <taxon>Pseudomonadati</taxon>
        <taxon>Pseudomonadota</taxon>
        <taxon>Gammaproteobacteria</taxon>
        <taxon>Lysobacterales</taxon>
        <taxon>Lysobacteraceae</taxon>
        <taxon>Novilysobacter</taxon>
    </lineage>
</organism>
<accession>A0A7S6ZT32</accession>
<reference evidence="1 2" key="1">
    <citation type="submission" date="2020-10" db="EMBL/GenBank/DDBJ databases">
        <title>complete genome sequencing of Lysobacter sp. H21R20.</title>
        <authorList>
            <person name="Bae J.-W."/>
            <person name="Lee S.-Y."/>
        </authorList>
    </citation>
    <scope>NUCLEOTIDE SEQUENCE [LARGE SCALE GENOMIC DNA]</scope>
    <source>
        <strain evidence="1 2">H21R20</strain>
    </source>
</reference>
<name>A0A7S6ZT32_9GAMM</name>
<dbReference type="EMBL" id="CP063656">
    <property type="protein sequence ID" value="QOW20495.1"/>
    <property type="molecule type" value="Genomic_DNA"/>
</dbReference>
<evidence type="ECO:0000313" key="2">
    <source>
        <dbReference type="Proteomes" id="UP000594059"/>
    </source>
</evidence>
<dbReference type="AlphaFoldDB" id="A0A7S6ZT32"/>
<protein>
    <submittedName>
        <fullName evidence="1">Uncharacterized protein</fullName>
    </submittedName>
</protein>
<dbReference type="RefSeq" id="WP_193986934.1">
    <property type="nucleotide sequence ID" value="NZ_CP063656.1"/>
</dbReference>
<gene>
    <name evidence="1" type="ORF">INQ41_05635</name>
</gene>
<keyword evidence="2" id="KW-1185">Reference proteome</keyword>